<evidence type="ECO:0000313" key="1">
    <source>
        <dbReference type="EMBL" id="PWN05924.1"/>
    </source>
</evidence>
<proteinExistence type="predicted"/>
<protein>
    <submittedName>
        <fullName evidence="1">Uncharacterized protein</fullName>
    </submittedName>
</protein>
<gene>
    <name evidence="1" type="ORF">DDZ15_12115</name>
</gene>
<dbReference type="Proteomes" id="UP000245533">
    <property type="component" value="Unassembled WGS sequence"/>
</dbReference>
<organism evidence="1 2">
    <name type="scientific">Rhodohalobacter mucosus</name>
    <dbReference type="NCBI Taxonomy" id="2079485"/>
    <lineage>
        <taxon>Bacteria</taxon>
        <taxon>Pseudomonadati</taxon>
        <taxon>Balneolota</taxon>
        <taxon>Balneolia</taxon>
        <taxon>Balneolales</taxon>
        <taxon>Balneolaceae</taxon>
        <taxon>Rhodohalobacter</taxon>
    </lineage>
</organism>
<dbReference type="AlphaFoldDB" id="A0A316TUC6"/>
<dbReference type="EMBL" id="QGGB01000008">
    <property type="protein sequence ID" value="PWN05924.1"/>
    <property type="molecule type" value="Genomic_DNA"/>
</dbReference>
<sequence length="71" mass="8341">MGLTFIETEGEDTKYPKRLEVQVGPILSEIFKKEVYLFAEPFKKNSFLEYFVVTVRSFSRVRSRSTETLNL</sequence>
<keyword evidence="2" id="KW-1185">Reference proteome</keyword>
<reference evidence="1 2" key="1">
    <citation type="submission" date="2018-05" db="EMBL/GenBank/DDBJ databases">
        <title>Rhodohalobacter halophilus gen. nov., sp. nov., a moderately halophilic member of the family Balneolaceae.</title>
        <authorList>
            <person name="Liu Z.-W."/>
        </authorList>
    </citation>
    <scope>NUCLEOTIDE SEQUENCE [LARGE SCALE GENOMIC DNA]</scope>
    <source>
        <strain evidence="1 2">8A47</strain>
    </source>
</reference>
<name>A0A316TUC6_9BACT</name>
<evidence type="ECO:0000313" key="2">
    <source>
        <dbReference type="Proteomes" id="UP000245533"/>
    </source>
</evidence>
<accession>A0A316TUC6</accession>
<comment type="caution">
    <text evidence="1">The sequence shown here is derived from an EMBL/GenBank/DDBJ whole genome shotgun (WGS) entry which is preliminary data.</text>
</comment>